<dbReference type="EMBL" id="BLAF01000018">
    <property type="protein sequence ID" value="GES20747.1"/>
    <property type="molecule type" value="Genomic_DNA"/>
</dbReference>
<dbReference type="Proteomes" id="UP000377595">
    <property type="component" value="Unassembled WGS sequence"/>
</dbReference>
<reference evidence="2 3" key="1">
    <citation type="submission" date="2019-10" db="EMBL/GenBank/DDBJ databases">
        <title>Whole genome shotgun sequence of Acrocarpospora pleiomorpha NBRC 16267.</title>
        <authorList>
            <person name="Ichikawa N."/>
            <person name="Kimura A."/>
            <person name="Kitahashi Y."/>
            <person name="Komaki H."/>
            <person name="Oguchi A."/>
        </authorList>
    </citation>
    <scope>NUCLEOTIDE SEQUENCE [LARGE SCALE GENOMIC DNA]</scope>
    <source>
        <strain evidence="2 3">NBRC 16267</strain>
    </source>
</reference>
<comment type="caution">
    <text evidence="2">The sequence shown here is derived from an EMBL/GenBank/DDBJ whole genome shotgun (WGS) entry which is preliminary data.</text>
</comment>
<sequence>MRHPAERVVLLENKNAFPAELRDRTGRGETAHTRTDHDDVYFLNVGFLNVGFLNVGFLNVGFLVRDHPRPWLVRPPGARLAEPT</sequence>
<keyword evidence="3" id="KW-1185">Reference proteome</keyword>
<keyword evidence="1" id="KW-0812">Transmembrane</keyword>
<name>A0A5M3XGT1_9ACTN</name>
<protein>
    <submittedName>
        <fullName evidence="2">Uncharacterized protein</fullName>
    </submittedName>
</protein>
<evidence type="ECO:0000256" key="1">
    <source>
        <dbReference type="SAM" id="Phobius"/>
    </source>
</evidence>
<accession>A0A5M3XGT1</accession>
<organism evidence="2 3">
    <name type="scientific">Acrocarpospora pleiomorpha</name>
    <dbReference type="NCBI Taxonomy" id="90975"/>
    <lineage>
        <taxon>Bacteria</taxon>
        <taxon>Bacillati</taxon>
        <taxon>Actinomycetota</taxon>
        <taxon>Actinomycetes</taxon>
        <taxon>Streptosporangiales</taxon>
        <taxon>Streptosporangiaceae</taxon>
        <taxon>Acrocarpospora</taxon>
    </lineage>
</organism>
<keyword evidence="1" id="KW-1133">Transmembrane helix</keyword>
<evidence type="ECO:0000313" key="2">
    <source>
        <dbReference type="EMBL" id="GES20747.1"/>
    </source>
</evidence>
<feature type="transmembrane region" description="Helical" evidence="1">
    <location>
        <begin position="41"/>
        <end position="64"/>
    </location>
</feature>
<gene>
    <name evidence="2" type="ORF">Aple_036430</name>
</gene>
<proteinExistence type="predicted"/>
<evidence type="ECO:0000313" key="3">
    <source>
        <dbReference type="Proteomes" id="UP000377595"/>
    </source>
</evidence>
<dbReference type="AlphaFoldDB" id="A0A5M3XGT1"/>
<keyword evidence="1" id="KW-0472">Membrane</keyword>